<dbReference type="AlphaFoldDB" id="G8BQ98"/>
<keyword evidence="4" id="KW-0808">Transferase</keyword>
<keyword evidence="3" id="KW-0489">Methyltransferase</keyword>
<dbReference type="Gene3D" id="6.10.140.2220">
    <property type="match status" value="1"/>
</dbReference>
<evidence type="ECO:0000256" key="3">
    <source>
        <dbReference type="ARBA" id="ARBA00022603"/>
    </source>
</evidence>
<evidence type="ECO:0000256" key="2">
    <source>
        <dbReference type="ARBA" id="ARBA00022454"/>
    </source>
</evidence>
<comment type="subcellular location">
    <subcellularLocation>
        <location evidence="1">Chromosome</location>
    </subcellularLocation>
</comment>
<reference evidence="10 11" key="1">
    <citation type="journal article" date="2011" name="Proc. Natl. Acad. Sci. U.S.A.">
        <title>Evolutionary erosion of yeast sex chromosomes by mating-type switching accidents.</title>
        <authorList>
            <person name="Gordon J.L."/>
            <person name="Armisen D."/>
            <person name="Proux-Wera E."/>
            <person name="Oheigeartaigh S.S."/>
            <person name="Byrne K.P."/>
            <person name="Wolfe K.H."/>
        </authorList>
    </citation>
    <scope>NUCLEOTIDE SEQUENCE [LARGE SCALE GENOMIC DNA]</scope>
    <source>
        <strain evidence="11">ATCC 24235 / CBS 4417 / NBRC 1672 / NRRL Y-8282 / UCD 70-5</strain>
    </source>
</reference>
<dbReference type="GO" id="GO:0045814">
    <property type="term" value="P:negative regulation of gene expression, epigenetic"/>
    <property type="evidence" value="ECO:0007669"/>
    <property type="project" value="TreeGrafter"/>
</dbReference>
<dbReference type="HOGENOM" id="CLU_031650_0_0_1"/>
<dbReference type="Proteomes" id="UP000005666">
    <property type="component" value="Chromosome 2"/>
</dbReference>
<evidence type="ECO:0000256" key="5">
    <source>
        <dbReference type="ARBA" id="ARBA00022691"/>
    </source>
</evidence>
<dbReference type="eggNOG" id="KOG2084">
    <property type="taxonomic scope" value="Eukaryota"/>
</dbReference>
<keyword evidence="2" id="KW-0158">Chromosome</keyword>
<evidence type="ECO:0000256" key="1">
    <source>
        <dbReference type="ARBA" id="ARBA00004286"/>
    </source>
</evidence>
<feature type="domain" description="SET" evidence="9">
    <location>
        <begin position="127"/>
        <end position="404"/>
    </location>
</feature>
<evidence type="ECO:0000256" key="6">
    <source>
        <dbReference type="ARBA" id="ARBA00042380"/>
    </source>
</evidence>
<dbReference type="STRING" id="1071381.G8BQ98"/>
<evidence type="ECO:0000256" key="7">
    <source>
        <dbReference type="ARBA" id="ARBA00044528"/>
    </source>
</evidence>
<name>G8BQ98_TETPH</name>
<dbReference type="KEGG" id="tpf:TPHA_0B00230"/>
<dbReference type="EMBL" id="HE612857">
    <property type="protein sequence ID" value="CCE61695.1"/>
    <property type="molecule type" value="Genomic_DNA"/>
</dbReference>
<proteinExistence type="predicted"/>
<organism evidence="10 11">
    <name type="scientific">Tetrapisispora phaffii (strain ATCC 24235 / CBS 4417 / NBRC 1672 / NRRL Y-8282 / UCD 70-5)</name>
    <name type="common">Yeast</name>
    <name type="synonym">Fabospora phaffii</name>
    <dbReference type="NCBI Taxonomy" id="1071381"/>
    <lineage>
        <taxon>Eukaryota</taxon>
        <taxon>Fungi</taxon>
        <taxon>Dikarya</taxon>
        <taxon>Ascomycota</taxon>
        <taxon>Saccharomycotina</taxon>
        <taxon>Saccharomycetes</taxon>
        <taxon>Saccharomycetales</taxon>
        <taxon>Saccharomycetaceae</taxon>
        <taxon>Tetrapisispora</taxon>
    </lineage>
</organism>
<dbReference type="GO" id="GO:0042799">
    <property type="term" value="F:histone H4K20 methyltransferase activity"/>
    <property type="evidence" value="ECO:0007669"/>
    <property type="project" value="TreeGrafter"/>
</dbReference>
<accession>G8BQ98</accession>
<protein>
    <recommendedName>
        <fullName evidence="7">Histone-lysine N-methyltransferase SET5</fullName>
    </recommendedName>
    <alternativeName>
        <fullName evidence="6">SET domain-containing protein 5</fullName>
    </alternativeName>
</protein>
<evidence type="ECO:0000259" key="9">
    <source>
        <dbReference type="PROSITE" id="PS50280"/>
    </source>
</evidence>
<dbReference type="PANTHER" id="PTHR46402:SF2">
    <property type="entry name" value="HISTONE-LYSINE N-TRIMETHYLTRANSFERASE SMYD5"/>
    <property type="match status" value="1"/>
</dbReference>
<dbReference type="InterPro" id="IPR046341">
    <property type="entry name" value="SET_dom_sf"/>
</dbReference>
<keyword evidence="11" id="KW-1185">Reference proteome</keyword>
<dbReference type="GO" id="GO:0000723">
    <property type="term" value="P:telomere maintenance"/>
    <property type="evidence" value="ECO:0007669"/>
    <property type="project" value="EnsemblFungi"/>
</dbReference>
<comment type="catalytic activity">
    <reaction evidence="8">
        <text>L-lysyl-[histone] + S-adenosyl-L-methionine = N(6)-methyl-L-lysyl-[histone] + S-adenosyl-L-homocysteine + H(+)</text>
        <dbReference type="Rhea" id="RHEA:10024"/>
        <dbReference type="Rhea" id="RHEA-COMP:9845"/>
        <dbReference type="Rhea" id="RHEA-COMP:9846"/>
        <dbReference type="ChEBI" id="CHEBI:15378"/>
        <dbReference type="ChEBI" id="CHEBI:29969"/>
        <dbReference type="ChEBI" id="CHEBI:57856"/>
        <dbReference type="ChEBI" id="CHEBI:59789"/>
        <dbReference type="ChEBI" id="CHEBI:61929"/>
    </reaction>
    <physiologicalReaction direction="left-to-right" evidence="8">
        <dbReference type="Rhea" id="RHEA:10025"/>
    </physiologicalReaction>
</comment>
<evidence type="ECO:0000313" key="11">
    <source>
        <dbReference type="Proteomes" id="UP000005666"/>
    </source>
</evidence>
<dbReference type="SUPFAM" id="SSF82199">
    <property type="entry name" value="SET domain"/>
    <property type="match status" value="1"/>
</dbReference>
<dbReference type="OrthoDB" id="438641at2759"/>
<dbReference type="RefSeq" id="XP_003684129.1">
    <property type="nucleotide sequence ID" value="XM_003684081.1"/>
</dbReference>
<sequence length="523" mass="60857">MTLKFKTLSLNDSDVYVPNTFIIPSETEMIDEIKRIWDDDNKLSKGNSTQNLIMKELNRRQPEWKIDIFTFHHVMVILNIRADSIKNNNGDNTDPIGEQDLLLKSYNDLIVKPDKNMYDSLNSNDAKDNCFVTDCKDVLSKGRGLFAKKNFKKDELIFKEEPIVIVPPIERLNLIEAGKACALCGRLMNEISEQFIIKNGLDCESCINTVWCSKQCLKRDFTHKYLKHPFKSSTKLKVNSKKWKNFEKCCKESVFIEGYIIGHIYAASMIDHKNEFDIKKKFDYLAYISQKDRYQGNNLTNFEKSLEDTNDSISDEHPSEIWEKSFNYFKEAFPESDIDYEEYLNYIGRYNLNHKSAQLYSIYSLVNHNCEPNVRVEVDYHTKELKLYARKSISKNSELLTTYINPLHDVELRRKILLINYGFACNCERCENEIDRIKSEIKETTDITTSPHVRLTVSHSDNIYGTTSQRRKSSMRAARPDFTELLKNGKEFDLEIPENISGKKSRSASVRFDNHVTLAVEEA</sequence>
<keyword evidence="5" id="KW-0949">S-adenosyl-L-methionine</keyword>
<dbReference type="GO" id="GO:0032259">
    <property type="term" value="P:methylation"/>
    <property type="evidence" value="ECO:0007669"/>
    <property type="project" value="UniProtKB-KW"/>
</dbReference>
<dbReference type="GO" id="GO:0000785">
    <property type="term" value="C:chromatin"/>
    <property type="evidence" value="ECO:0007669"/>
    <property type="project" value="EnsemblFungi"/>
</dbReference>
<dbReference type="Gene3D" id="2.170.270.10">
    <property type="entry name" value="SET domain"/>
    <property type="match status" value="1"/>
</dbReference>
<dbReference type="SMART" id="SM00317">
    <property type="entry name" value="SET"/>
    <property type="match status" value="1"/>
</dbReference>
<evidence type="ECO:0000256" key="8">
    <source>
        <dbReference type="ARBA" id="ARBA00048619"/>
    </source>
</evidence>
<dbReference type="PROSITE" id="PS50280">
    <property type="entry name" value="SET"/>
    <property type="match status" value="1"/>
</dbReference>
<gene>
    <name evidence="10" type="primary">TPHA0B00230</name>
    <name evidence="10" type="ordered locus">TPHA_0B00230</name>
</gene>
<dbReference type="Gene3D" id="1.10.220.160">
    <property type="match status" value="1"/>
</dbReference>
<dbReference type="CDD" id="cd20071">
    <property type="entry name" value="SET_SMYD"/>
    <property type="match status" value="1"/>
</dbReference>
<dbReference type="GeneID" id="11535080"/>
<evidence type="ECO:0000256" key="4">
    <source>
        <dbReference type="ARBA" id="ARBA00022679"/>
    </source>
</evidence>
<evidence type="ECO:0000313" key="10">
    <source>
        <dbReference type="EMBL" id="CCE61695.1"/>
    </source>
</evidence>
<dbReference type="InterPro" id="IPR001214">
    <property type="entry name" value="SET_dom"/>
</dbReference>
<dbReference type="PANTHER" id="PTHR46402">
    <property type="entry name" value="SET AND MYND DOMAIN-CONTAINING PROTEIN 5"/>
    <property type="match status" value="1"/>
</dbReference>
<dbReference type="Pfam" id="PF00856">
    <property type="entry name" value="SET"/>
    <property type="match status" value="1"/>
</dbReference>